<keyword evidence="5" id="KW-0645">Protease</keyword>
<evidence type="ECO:0000256" key="12">
    <source>
        <dbReference type="ARBA" id="ARBA00023316"/>
    </source>
</evidence>
<keyword evidence="6 13" id="KW-0812">Transmembrane</keyword>
<dbReference type="EMBL" id="LR026963">
    <property type="protein sequence ID" value="VBB69091.1"/>
    <property type="molecule type" value="Genomic_DNA"/>
</dbReference>
<accession>A0A484H6P7</accession>
<dbReference type="InterPro" id="IPR001460">
    <property type="entry name" value="PCN-bd_Tpept"/>
</dbReference>
<evidence type="ECO:0000256" key="9">
    <source>
        <dbReference type="ARBA" id="ARBA00022984"/>
    </source>
</evidence>
<name>A0A484H6P7_9ZZZZ</name>
<evidence type="ECO:0000256" key="4">
    <source>
        <dbReference type="ARBA" id="ARBA00022519"/>
    </source>
</evidence>
<dbReference type="GO" id="GO:0006508">
    <property type="term" value="P:proteolysis"/>
    <property type="evidence" value="ECO:0007669"/>
    <property type="project" value="UniProtKB-KW"/>
</dbReference>
<dbReference type="PANTHER" id="PTHR30627">
    <property type="entry name" value="PEPTIDOGLYCAN D,D-TRANSPEPTIDASE"/>
    <property type="match status" value="1"/>
</dbReference>
<dbReference type="GO" id="GO:0009002">
    <property type="term" value="F:serine-type D-Ala-D-Ala carboxypeptidase activity"/>
    <property type="evidence" value="ECO:0007669"/>
    <property type="project" value="InterPro"/>
</dbReference>
<gene>
    <name evidence="16" type="ORF">RIEGSTA812A_PEG_564</name>
</gene>
<dbReference type="Gene3D" id="3.90.1310.10">
    <property type="entry name" value="Penicillin-binding protein 2a (Domain 2)"/>
    <property type="match status" value="1"/>
</dbReference>
<evidence type="ECO:0000256" key="8">
    <source>
        <dbReference type="ARBA" id="ARBA00022960"/>
    </source>
</evidence>
<evidence type="ECO:0000259" key="14">
    <source>
        <dbReference type="Pfam" id="PF00905"/>
    </source>
</evidence>
<dbReference type="SUPFAM" id="SSF56601">
    <property type="entry name" value="beta-lactamase/transpeptidase-like"/>
    <property type="match status" value="1"/>
</dbReference>
<comment type="subcellular location">
    <subcellularLocation>
        <location evidence="2">Cell membrane</location>
    </subcellularLocation>
    <subcellularLocation>
        <location evidence="1">Membrane</location>
        <topology evidence="1">Single-pass membrane protein</topology>
    </subcellularLocation>
</comment>
<dbReference type="InterPro" id="IPR005311">
    <property type="entry name" value="PBP_dimer"/>
</dbReference>
<sequence>MHGDPDRARVLSRRMIMLGLGQVGLFGALITRLYYLQVIEGDRYRLLSDDNRLSTRLLAPPRGRILDRFGVPLAINMPNFVIQVISEKADNLDRTLNTLRRLIPLTEHDCQRIRREVERRRSFAPVMVRENLSWEEMIRIQVHFSDLSGVVITHGFTRFYPLYELGAHVLGYVAVVAEEDQTGDRLLELPGFRVGKAGIERLHDLALRGRGGTHTVEVNAVGRIVKEVDLHEGEAGSDVHLTLDVRLQQFAAERLGLESAAVVVMDIGTGEILVLVSSPSFDPNRFSRGLSATEWKDLSSHPRAPLTNKAVSGQYAPGSTFKMIVALAALEAGVVTPDVRVHCFGYLSLGNTRFHCWKSGGHGTMDLVLGLQHSCDVYFYEVARRVGIDRIANMARRFGFGARLGFDLPGEQHGLVPERTWKMQVLKEPWQLGETLVAGIGQGFTLATPLQLCTMVARIANGRAQVLPRLSLVPVPNGVRRPDQFEPLGVQPRNIAVVRRGMYAVSNIPGGTAYRARLNLPGLVMSGKTGTSQVRRVTPSERASGVTKNQHLPQEQRDHALFVAYAPEENPRYAIVVIVEHGCSGSKAAAPVARDIMREVLKRDPARVSSTAIVRSTNH</sequence>
<feature type="domain" description="Penicillin-binding protein dimerisation" evidence="15">
    <location>
        <begin position="59"/>
        <end position="228"/>
    </location>
</feature>
<evidence type="ECO:0000256" key="11">
    <source>
        <dbReference type="ARBA" id="ARBA00023136"/>
    </source>
</evidence>
<proteinExistence type="predicted"/>
<organism evidence="16">
    <name type="scientific">invertebrate metagenome</name>
    <dbReference type="NCBI Taxonomy" id="1711999"/>
    <lineage>
        <taxon>unclassified sequences</taxon>
        <taxon>metagenomes</taxon>
        <taxon>organismal metagenomes</taxon>
    </lineage>
</organism>
<dbReference type="GO" id="GO:0009252">
    <property type="term" value="P:peptidoglycan biosynthetic process"/>
    <property type="evidence" value="ECO:0007669"/>
    <property type="project" value="UniProtKB-KW"/>
</dbReference>
<feature type="domain" description="Penicillin-binding protein transpeptidase" evidence="14">
    <location>
        <begin position="261"/>
        <end position="597"/>
    </location>
</feature>
<feature type="transmembrane region" description="Helical" evidence="13">
    <location>
        <begin position="15"/>
        <end position="35"/>
    </location>
</feature>
<keyword evidence="11 13" id="KW-0472">Membrane</keyword>
<dbReference type="GO" id="GO:0005886">
    <property type="term" value="C:plasma membrane"/>
    <property type="evidence" value="ECO:0007669"/>
    <property type="project" value="UniProtKB-SubCell"/>
</dbReference>
<evidence type="ECO:0000256" key="1">
    <source>
        <dbReference type="ARBA" id="ARBA00004167"/>
    </source>
</evidence>
<evidence type="ECO:0000259" key="15">
    <source>
        <dbReference type="Pfam" id="PF03717"/>
    </source>
</evidence>
<dbReference type="GO" id="GO:0008360">
    <property type="term" value="P:regulation of cell shape"/>
    <property type="evidence" value="ECO:0007669"/>
    <property type="project" value="UniProtKB-KW"/>
</dbReference>
<dbReference type="InterPro" id="IPR036138">
    <property type="entry name" value="PBP_dimer_sf"/>
</dbReference>
<evidence type="ECO:0000256" key="5">
    <source>
        <dbReference type="ARBA" id="ARBA00022670"/>
    </source>
</evidence>
<dbReference type="NCBIfam" id="TIGR03423">
    <property type="entry name" value="pbp2_mrdA"/>
    <property type="match status" value="1"/>
</dbReference>
<evidence type="ECO:0000256" key="6">
    <source>
        <dbReference type="ARBA" id="ARBA00022692"/>
    </source>
</evidence>
<dbReference type="GO" id="GO:0071555">
    <property type="term" value="P:cell wall organization"/>
    <property type="evidence" value="ECO:0007669"/>
    <property type="project" value="UniProtKB-KW"/>
</dbReference>
<keyword evidence="4" id="KW-0997">Cell inner membrane</keyword>
<dbReference type="GO" id="GO:0008658">
    <property type="term" value="F:penicillin binding"/>
    <property type="evidence" value="ECO:0007669"/>
    <property type="project" value="InterPro"/>
</dbReference>
<evidence type="ECO:0000313" key="16">
    <source>
        <dbReference type="EMBL" id="VBB69091.1"/>
    </source>
</evidence>
<evidence type="ECO:0000256" key="2">
    <source>
        <dbReference type="ARBA" id="ARBA00004236"/>
    </source>
</evidence>
<keyword evidence="9" id="KW-0573">Peptidoglycan synthesis</keyword>
<dbReference type="Pfam" id="PF00905">
    <property type="entry name" value="Transpeptidase"/>
    <property type="match status" value="1"/>
</dbReference>
<keyword evidence="3" id="KW-1003">Cell membrane</keyword>
<keyword evidence="7" id="KW-0378">Hydrolase</keyword>
<dbReference type="InterPro" id="IPR050515">
    <property type="entry name" value="Beta-lactam/transpept"/>
</dbReference>
<dbReference type="InterPro" id="IPR017790">
    <property type="entry name" value="Penicillin-binding_protein_2"/>
</dbReference>
<dbReference type="InterPro" id="IPR012338">
    <property type="entry name" value="Beta-lactam/transpept-like"/>
</dbReference>
<dbReference type="Gene3D" id="3.40.710.10">
    <property type="entry name" value="DD-peptidase/beta-lactamase superfamily"/>
    <property type="match status" value="1"/>
</dbReference>
<dbReference type="GO" id="GO:0071972">
    <property type="term" value="F:peptidoglycan L,D-transpeptidase activity"/>
    <property type="evidence" value="ECO:0007669"/>
    <property type="project" value="TreeGrafter"/>
</dbReference>
<protein>
    <submittedName>
        <fullName evidence="16">Penicillin-binding protein 2 (PBP-2)</fullName>
    </submittedName>
</protein>
<keyword evidence="10 13" id="KW-1133">Transmembrane helix</keyword>
<keyword evidence="8" id="KW-0133">Cell shape</keyword>
<keyword evidence="12" id="KW-0961">Cell wall biogenesis/degradation</keyword>
<dbReference type="PANTHER" id="PTHR30627:SF2">
    <property type="entry name" value="PEPTIDOGLYCAN D,D-TRANSPEPTIDASE MRDA"/>
    <property type="match status" value="1"/>
</dbReference>
<dbReference type="AlphaFoldDB" id="A0A484H6P7"/>
<evidence type="ECO:0000256" key="3">
    <source>
        <dbReference type="ARBA" id="ARBA00022475"/>
    </source>
</evidence>
<reference evidence="16" key="1">
    <citation type="submission" date="2018-10" db="EMBL/GenBank/DDBJ databases">
        <authorList>
            <person name="Gruber-Vodicka H."/>
            <person name="Jaeckle O."/>
        </authorList>
    </citation>
    <scope>NUCLEOTIDE SEQUENCE</scope>
</reference>
<evidence type="ECO:0000256" key="10">
    <source>
        <dbReference type="ARBA" id="ARBA00022989"/>
    </source>
</evidence>
<dbReference type="Pfam" id="PF03717">
    <property type="entry name" value="PBP_dimer"/>
    <property type="match status" value="1"/>
</dbReference>
<dbReference type="SUPFAM" id="SSF56519">
    <property type="entry name" value="Penicillin binding protein dimerisation domain"/>
    <property type="match status" value="1"/>
</dbReference>
<evidence type="ECO:0000256" key="13">
    <source>
        <dbReference type="SAM" id="Phobius"/>
    </source>
</evidence>
<evidence type="ECO:0000256" key="7">
    <source>
        <dbReference type="ARBA" id="ARBA00022801"/>
    </source>
</evidence>